<dbReference type="InterPro" id="IPR006631">
    <property type="entry name" value="DM4_12"/>
</dbReference>
<organism evidence="2 3">
    <name type="scientific">Amblyomma americanum</name>
    <name type="common">Lone star tick</name>
    <dbReference type="NCBI Taxonomy" id="6943"/>
    <lineage>
        <taxon>Eukaryota</taxon>
        <taxon>Metazoa</taxon>
        <taxon>Ecdysozoa</taxon>
        <taxon>Arthropoda</taxon>
        <taxon>Chelicerata</taxon>
        <taxon>Arachnida</taxon>
        <taxon>Acari</taxon>
        <taxon>Parasitiformes</taxon>
        <taxon>Ixodida</taxon>
        <taxon>Ixodoidea</taxon>
        <taxon>Ixodidae</taxon>
        <taxon>Amblyomminae</taxon>
        <taxon>Amblyomma</taxon>
    </lineage>
</organism>
<name>A0AAQ4FHW8_AMBAM</name>
<dbReference type="PANTHER" id="PTHR21398:SF6">
    <property type="entry name" value="AGAP007094-PA"/>
    <property type="match status" value="1"/>
</dbReference>
<reference evidence="2 3" key="1">
    <citation type="journal article" date="2023" name="Arcadia Sci">
        <title>De novo assembly of a long-read Amblyomma americanum tick genome.</title>
        <authorList>
            <person name="Chou S."/>
            <person name="Poskanzer K.E."/>
            <person name="Rollins M."/>
            <person name="Thuy-Boun P.S."/>
        </authorList>
    </citation>
    <scope>NUCLEOTIDE SEQUENCE [LARGE SCALE GENOMIC DNA]</scope>
    <source>
        <strain evidence="2">F_SG_1</strain>
        <tissue evidence="2">Salivary glands</tissue>
    </source>
</reference>
<gene>
    <name evidence="2" type="ORF">V5799_023840</name>
</gene>
<accession>A0AAQ4FHW8</accession>
<proteinExistence type="predicted"/>
<dbReference type="AlphaFoldDB" id="A0AAQ4FHW8"/>
<evidence type="ECO:0000313" key="3">
    <source>
        <dbReference type="Proteomes" id="UP001321473"/>
    </source>
</evidence>
<evidence type="ECO:0000313" key="2">
    <source>
        <dbReference type="EMBL" id="KAK8786383.1"/>
    </source>
</evidence>
<feature type="region of interest" description="Disordered" evidence="1">
    <location>
        <begin position="213"/>
        <end position="254"/>
    </location>
</feature>
<dbReference type="Pfam" id="PF07841">
    <property type="entry name" value="DM4_12"/>
    <property type="match status" value="1"/>
</dbReference>
<protein>
    <submittedName>
        <fullName evidence="2">Uncharacterized protein</fullName>
    </submittedName>
</protein>
<feature type="compositionally biased region" description="Basic residues" evidence="1">
    <location>
        <begin position="234"/>
        <end position="246"/>
    </location>
</feature>
<dbReference type="EMBL" id="JARKHS020002789">
    <property type="protein sequence ID" value="KAK8786383.1"/>
    <property type="molecule type" value="Genomic_DNA"/>
</dbReference>
<comment type="caution">
    <text evidence="2">The sequence shown here is derived from an EMBL/GenBank/DDBJ whole genome shotgun (WGS) entry which is preliminary data.</text>
</comment>
<keyword evidence="3" id="KW-1185">Reference proteome</keyword>
<sequence length="451" mass="47805">MLAFLDWIACGSTAQSVVFGAVCCFVCRRLLPLSTRSSENEFAPHIFRSVLHVLLKPGAGHLVRAPPPEHPAMKPVPSTRAATLCCACVLALGPAAQALLFQKAAPGQKPNTGGNYLDSPRAPPRHSPQFLGAAVYTLSQPSGGLGDDVIPSLEYSPKKTSKPFALAPGAASTVYADAAAVLSKLDLPSRTTLLTAFSAGLLGALPCPESLALPDDVPSTARKKPRALFSRPRDKGRRGSRRHRRRVGPDKVPVPTVVDPDSLGLLLGACGFAAAASARSGDSVALKLVQAVLDKSHRVLLDVAGKMPNLVPRMDAQECLKRTVCEAHNKPGRYGLIGIALQFFFPPFRPGDADGTRMSPLQLAARYGRDPSADCGRQYDGCFLDLLQTMQGAVDYFLRRQQKQQLASAGTRPLTLMGLLSSIGGQQQSRPPIGWGSSGYGVVEPITAPPP</sequence>
<dbReference type="PANTHER" id="PTHR21398">
    <property type="entry name" value="AGAP007094-PA"/>
    <property type="match status" value="1"/>
</dbReference>
<evidence type="ECO:0000256" key="1">
    <source>
        <dbReference type="SAM" id="MobiDB-lite"/>
    </source>
</evidence>
<dbReference type="Proteomes" id="UP001321473">
    <property type="component" value="Unassembled WGS sequence"/>
</dbReference>